<feature type="transmembrane region" description="Helical" evidence="7">
    <location>
        <begin position="61"/>
        <end position="81"/>
    </location>
</feature>
<dbReference type="InterPro" id="IPR052031">
    <property type="entry name" value="Membrane_Transporter-Flippase"/>
</dbReference>
<feature type="transmembrane region" description="Helical" evidence="7">
    <location>
        <begin position="237"/>
        <end position="262"/>
    </location>
</feature>
<comment type="subcellular location">
    <subcellularLocation>
        <location evidence="1">Cell membrane</location>
        <topology evidence="1">Multi-pass membrane protein</topology>
    </subcellularLocation>
</comment>
<keyword evidence="9" id="KW-1185">Reference proteome</keyword>
<dbReference type="Proteomes" id="UP001437460">
    <property type="component" value="Unassembled WGS sequence"/>
</dbReference>
<dbReference type="NCBIfam" id="TIGR00797">
    <property type="entry name" value="matE"/>
    <property type="match status" value="1"/>
</dbReference>
<evidence type="ECO:0000256" key="4">
    <source>
        <dbReference type="ARBA" id="ARBA00022692"/>
    </source>
</evidence>
<evidence type="ECO:0000256" key="1">
    <source>
        <dbReference type="ARBA" id="ARBA00004651"/>
    </source>
</evidence>
<accession>A0ABV1HNV4</accession>
<evidence type="ECO:0000313" key="8">
    <source>
        <dbReference type="EMBL" id="MEQ2563994.1"/>
    </source>
</evidence>
<evidence type="ECO:0000313" key="9">
    <source>
        <dbReference type="Proteomes" id="UP001437460"/>
    </source>
</evidence>
<protein>
    <submittedName>
        <fullName evidence="8">MATE family efflux transporter</fullName>
    </submittedName>
</protein>
<evidence type="ECO:0000256" key="2">
    <source>
        <dbReference type="ARBA" id="ARBA00022448"/>
    </source>
</evidence>
<keyword evidence="5 7" id="KW-1133">Transmembrane helix</keyword>
<sequence>MQKNEVKDLTVGSPMKLILGFAIPMLFGFLFQQFYNMVDTIIVGKCLGVSALAAVGSTGSINFMIIGFCTGACSGFAIPVAQKFGAGDYEGMRKFVANAGWLSAVFAAVMTTIVGFLCMHILQWMNTPEDIIQGAYDYIFVIFLGIPVTYLYNILAGIIRSLGDSKTPVYFLLLSSLMNIALDFFTILVLGMGVRGPALATVISQGISAVLCLIYMIRHYPILHMKQGEWQPDSRMLRALCGMGIPMGLQYSITAIGSVVLQTAVNSLGSMAVAAVSTGSKVSMFFCCPFDALGGTMATYAGQNVGAKKLDRVKEGLKAASLIGIIYSVIAFVILFFGGKYIALLFMDADQTEIIGRVAMFLTGNSMFYIPLTFVNVVRFTIQGMGFSTFAILAGVCEMAARSLVGFCLVPVFGFLPACFASPLAWIFADAFLLPAFFHCMKKLKVLFGETA</sequence>
<keyword evidence="4 7" id="KW-0812">Transmembrane</keyword>
<feature type="transmembrane region" description="Helical" evidence="7">
    <location>
        <begin position="135"/>
        <end position="158"/>
    </location>
</feature>
<dbReference type="PANTHER" id="PTHR43549:SF3">
    <property type="entry name" value="MULTIDRUG RESISTANCE PROTEIN YPNP-RELATED"/>
    <property type="match status" value="1"/>
</dbReference>
<evidence type="ECO:0000256" key="7">
    <source>
        <dbReference type="SAM" id="Phobius"/>
    </source>
</evidence>
<evidence type="ECO:0000256" key="3">
    <source>
        <dbReference type="ARBA" id="ARBA00022475"/>
    </source>
</evidence>
<name>A0ABV1HNV4_9FIRM</name>
<keyword evidence="6 7" id="KW-0472">Membrane</keyword>
<dbReference type="PIRSF" id="PIRSF006603">
    <property type="entry name" value="DinF"/>
    <property type="match status" value="1"/>
</dbReference>
<evidence type="ECO:0000256" key="6">
    <source>
        <dbReference type="ARBA" id="ARBA00023136"/>
    </source>
</evidence>
<feature type="transmembrane region" description="Helical" evidence="7">
    <location>
        <begin position="170"/>
        <end position="192"/>
    </location>
</feature>
<feature type="transmembrane region" description="Helical" evidence="7">
    <location>
        <begin position="322"/>
        <end position="342"/>
    </location>
</feature>
<proteinExistence type="predicted"/>
<keyword evidence="2" id="KW-0813">Transport</keyword>
<dbReference type="InterPro" id="IPR048279">
    <property type="entry name" value="MdtK-like"/>
</dbReference>
<dbReference type="PANTHER" id="PTHR43549">
    <property type="entry name" value="MULTIDRUG RESISTANCE PROTEIN YPNP-RELATED"/>
    <property type="match status" value="1"/>
</dbReference>
<keyword evidence="3" id="KW-1003">Cell membrane</keyword>
<dbReference type="InterPro" id="IPR002528">
    <property type="entry name" value="MATE_fam"/>
</dbReference>
<feature type="transmembrane region" description="Helical" evidence="7">
    <location>
        <begin position="101"/>
        <end position="123"/>
    </location>
</feature>
<feature type="transmembrane region" description="Helical" evidence="7">
    <location>
        <begin position="12"/>
        <end position="31"/>
    </location>
</feature>
<gene>
    <name evidence="8" type="ORF">WMO41_12605</name>
</gene>
<comment type="caution">
    <text evidence="8">The sequence shown here is derived from an EMBL/GenBank/DDBJ whole genome shotgun (WGS) entry which is preliminary data.</text>
</comment>
<organism evidence="8 9">
    <name type="scientific">Ventrimonas faecis</name>
    <dbReference type="NCBI Taxonomy" id="3133170"/>
    <lineage>
        <taxon>Bacteria</taxon>
        <taxon>Bacillati</taxon>
        <taxon>Bacillota</taxon>
        <taxon>Clostridia</taxon>
        <taxon>Lachnospirales</taxon>
        <taxon>Lachnospiraceae</taxon>
        <taxon>Ventrimonas</taxon>
    </lineage>
</organism>
<dbReference type="Pfam" id="PF01554">
    <property type="entry name" value="MatE"/>
    <property type="match status" value="2"/>
</dbReference>
<dbReference type="EMBL" id="JBBMFJ010000029">
    <property type="protein sequence ID" value="MEQ2563994.1"/>
    <property type="molecule type" value="Genomic_DNA"/>
</dbReference>
<feature type="transmembrane region" description="Helical" evidence="7">
    <location>
        <begin position="198"/>
        <end position="217"/>
    </location>
</feature>
<feature type="transmembrane region" description="Helical" evidence="7">
    <location>
        <begin position="354"/>
        <end position="378"/>
    </location>
</feature>
<evidence type="ECO:0000256" key="5">
    <source>
        <dbReference type="ARBA" id="ARBA00022989"/>
    </source>
</evidence>
<dbReference type="RefSeq" id="WP_349230053.1">
    <property type="nucleotide sequence ID" value="NZ_JBBMFJ010000029.1"/>
</dbReference>
<dbReference type="CDD" id="cd13138">
    <property type="entry name" value="MATE_yoeA_like"/>
    <property type="match status" value="1"/>
</dbReference>
<reference evidence="8 9" key="1">
    <citation type="submission" date="2024-03" db="EMBL/GenBank/DDBJ databases">
        <title>Human intestinal bacterial collection.</title>
        <authorList>
            <person name="Pauvert C."/>
            <person name="Hitch T.C.A."/>
            <person name="Clavel T."/>
        </authorList>
    </citation>
    <scope>NUCLEOTIDE SEQUENCE [LARGE SCALE GENOMIC DNA]</scope>
    <source>
        <strain evidence="8 9">CLA-AP-H27</strain>
    </source>
</reference>